<dbReference type="EMBL" id="ASHM01125998">
    <property type="protein sequence ID" value="PNX58047.1"/>
    <property type="molecule type" value="Genomic_DNA"/>
</dbReference>
<dbReference type="PANTHER" id="PTHR45835">
    <property type="entry name" value="YALI0A06105P"/>
    <property type="match status" value="1"/>
</dbReference>
<dbReference type="InterPro" id="IPR012337">
    <property type="entry name" value="RNaseH-like_sf"/>
</dbReference>
<dbReference type="PANTHER" id="PTHR45835:SF99">
    <property type="entry name" value="CHROMO DOMAIN-CONTAINING PROTEIN-RELATED"/>
    <property type="match status" value="1"/>
</dbReference>
<dbReference type="GO" id="GO:0003676">
    <property type="term" value="F:nucleic acid binding"/>
    <property type="evidence" value="ECO:0007669"/>
    <property type="project" value="InterPro"/>
</dbReference>
<dbReference type="STRING" id="57577.A0A2K3JVH3"/>
<dbReference type="PROSITE" id="PS50994">
    <property type="entry name" value="INTEGRASE"/>
    <property type="match status" value="1"/>
</dbReference>
<proteinExistence type="predicted"/>
<feature type="non-terminal residue" evidence="2">
    <location>
        <position position="123"/>
    </location>
</feature>
<dbReference type="Gene3D" id="3.30.420.10">
    <property type="entry name" value="Ribonuclease H-like superfamily/Ribonuclease H"/>
    <property type="match status" value="1"/>
</dbReference>
<dbReference type="InterPro" id="IPR001584">
    <property type="entry name" value="Integrase_cat-core"/>
</dbReference>
<name>A0A2K3JVH3_TRIPR</name>
<evidence type="ECO:0000313" key="2">
    <source>
        <dbReference type="EMBL" id="PNX58047.1"/>
    </source>
</evidence>
<comment type="caution">
    <text evidence="2">The sequence shown here is derived from an EMBL/GenBank/DDBJ whole genome shotgun (WGS) entry which is preliminary data.</text>
</comment>
<organism evidence="2 3">
    <name type="scientific">Trifolium pratense</name>
    <name type="common">Red clover</name>
    <dbReference type="NCBI Taxonomy" id="57577"/>
    <lineage>
        <taxon>Eukaryota</taxon>
        <taxon>Viridiplantae</taxon>
        <taxon>Streptophyta</taxon>
        <taxon>Embryophyta</taxon>
        <taxon>Tracheophyta</taxon>
        <taxon>Spermatophyta</taxon>
        <taxon>Magnoliopsida</taxon>
        <taxon>eudicotyledons</taxon>
        <taxon>Gunneridae</taxon>
        <taxon>Pentapetalae</taxon>
        <taxon>rosids</taxon>
        <taxon>fabids</taxon>
        <taxon>Fabales</taxon>
        <taxon>Fabaceae</taxon>
        <taxon>Papilionoideae</taxon>
        <taxon>50 kb inversion clade</taxon>
        <taxon>NPAAA clade</taxon>
        <taxon>Hologalegina</taxon>
        <taxon>IRL clade</taxon>
        <taxon>Trifolieae</taxon>
        <taxon>Trifolium</taxon>
    </lineage>
</organism>
<feature type="domain" description="Integrase catalytic" evidence="1">
    <location>
        <begin position="1"/>
        <end position="66"/>
    </location>
</feature>
<evidence type="ECO:0000259" key="1">
    <source>
        <dbReference type="PROSITE" id="PS50994"/>
    </source>
</evidence>
<reference evidence="2 3" key="1">
    <citation type="journal article" date="2014" name="Am. J. Bot.">
        <title>Genome assembly and annotation for red clover (Trifolium pratense; Fabaceae).</title>
        <authorList>
            <person name="Istvanek J."/>
            <person name="Jaros M."/>
            <person name="Krenek A."/>
            <person name="Repkova J."/>
        </authorList>
    </citation>
    <scope>NUCLEOTIDE SEQUENCE [LARGE SCALE GENOMIC DNA]</scope>
    <source>
        <strain evidence="3">cv. Tatra</strain>
        <tissue evidence="2">Young leaves</tissue>
    </source>
</reference>
<evidence type="ECO:0000313" key="3">
    <source>
        <dbReference type="Proteomes" id="UP000236291"/>
    </source>
</evidence>
<accession>A0A2K3JVH3</accession>
<dbReference type="AlphaFoldDB" id="A0A2K3JVH3"/>
<dbReference type="Proteomes" id="UP000236291">
    <property type="component" value="Unassembled WGS sequence"/>
</dbReference>
<protein>
    <recommendedName>
        <fullName evidence="1">Integrase catalytic domain-containing protein</fullName>
    </recommendedName>
</protein>
<sequence>MSSAYHPQTDGQSEVLNRCLEQYLRAFTQHKPSSWVLFLPWAEFHYNTSYHSGLKMSPFQALYGRQPPTIPYYTRGSTSIQTLDAALIDRDELLRVLKDNLLAAQNRMTQKANVHRRDLNLSI</sequence>
<reference evidence="2 3" key="2">
    <citation type="journal article" date="2017" name="Front. Plant Sci.">
        <title>Gene Classification and Mining of Molecular Markers Useful in Red Clover (Trifolium pratense) Breeding.</title>
        <authorList>
            <person name="Istvanek J."/>
            <person name="Dluhosova J."/>
            <person name="Dluhos P."/>
            <person name="Patkova L."/>
            <person name="Nedelnik J."/>
            <person name="Repkova J."/>
        </authorList>
    </citation>
    <scope>NUCLEOTIDE SEQUENCE [LARGE SCALE GENOMIC DNA]</scope>
    <source>
        <strain evidence="3">cv. Tatra</strain>
        <tissue evidence="2">Young leaves</tissue>
    </source>
</reference>
<dbReference type="InterPro" id="IPR036397">
    <property type="entry name" value="RNaseH_sf"/>
</dbReference>
<gene>
    <name evidence="2" type="ORF">L195_g058997</name>
</gene>
<dbReference type="GO" id="GO:0015074">
    <property type="term" value="P:DNA integration"/>
    <property type="evidence" value="ECO:0007669"/>
    <property type="project" value="InterPro"/>
</dbReference>
<dbReference type="SUPFAM" id="SSF53098">
    <property type="entry name" value="Ribonuclease H-like"/>
    <property type="match status" value="1"/>
</dbReference>